<accession>A0A1I5LY57</accession>
<evidence type="ECO:0000313" key="1">
    <source>
        <dbReference type="EMBL" id="SFP02103.1"/>
    </source>
</evidence>
<dbReference type="Proteomes" id="UP000182692">
    <property type="component" value="Unassembled WGS sequence"/>
</dbReference>
<proteinExistence type="predicted"/>
<evidence type="ECO:0000313" key="2">
    <source>
        <dbReference type="Proteomes" id="UP000182692"/>
    </source>
</evidence>
<name>A0A1I5LY57_9GAMM</name>
<dbReference type="AlphaFoldDB" id="A0A1I5LY57"/>
<dbReference type="EMBL" id="FOWR01000006">
    <property type="protein sequence ID" value="SFP02103.1"/>
    <property type="molecule type" value="Genomic_DNA"/>
</dbReference>
<protein>
    <submittedName>
        <fullName evidence="1">Uncharacterized protein</fullName>
    </submittedName>
</protein>
<reference evidence="1 2" key="1">
    <citation type="submission" date="2016-10" db="EMBL/GenBank/DDBJ databases">
        <authorList>
            <person name="de Groot N.N."/>
        </authorList>
    </citation>
    <scope>NUCLEOTIDE SEQUENCE [LARGE SCALE GENOMIC DNA]</scope>
    <source>
        <strain evidence="1 2">DSM 15893</strain>
    </source>
</reference>
<gene>
    <name evidence="1" type="ORF">SAMN03084138_01130</name>
</gene>
<organism evidence="1 2">
    <name type="scientific">Enterovibrio norvegicus DSM 15893</name>
    <dbReference type="NCBI Taxonomy" id="1121869"/>
    <lineage>
        <taxon>Bacteria</taxon>
        <taxon>Pseudomonadati</taxon>
        <taxon>Pseudomonadota</taxon>
        <taxon>Gammaproteobacteria</taxon>
        <taxon>Vibrionales</taxon>
        <taxon>Vibrionaceae</taxon>
        <taxon>Enterovibrio</taxon>
    </lineage>
</organism>
<sequence length="49" mass="5405">MSGIREFEYAQFTDQQMPEAAAEWVNISSSFIRTLTVGLGISPSLLTPN</sequence>